<name>A0A6P6Y767_DERPT</name>
<protein>
    <submittedName>
        <fullName evidence="2">G patch domain-containing protein 11-like</fullName>
    </submittedName>
</protein>
<sequence>MDSGLSKFVDNGKRDNNDDDDDDDYMSDKFVVENKDSSQTSLLHSHKQKYEHERYKRRIECQPKSKQTIKEMEEEKRQAGLSKPLLDPMNKGFCLLQKMMNNDNKKVEESLETKQSSSQPDLSDEKSNKRKTVEELVMERRPIDIEFRIGRQGLGHESNKRIKSKDSNRSLMMAKKEKNLEIKKDKFLRDCLEKSEKLLAKKDYFSLQKICYNLDQSNNIREPSIEEWYWPKSFLIALRAARKNIESDEDDDEEENDDLKQENQDDDDEDDDNIDYQERLQKLSEYVRQKYFYCLWCGCCFESNNDLNDNCPGNNRQLH</sequence>
<dbReference type="InterPro" id="IPR039249">
    <property type="entry name" value="GPATCH11"/>
</dbReference>
<dbReference type="PANTHER" id="PTHR21032">
    <property type="entry name" value="G PATCH DOMAIN-CONTAINING PROTEIN 11"/>
    <property type="match status" value="1"/>
</dbReference>
<accession>A0A6P6Y767</accession>
<gene>
    <name evidence="2" type="primary">LOC113795250</name>
</gene>
<dbReference type="GeneID" id="113795250"/>
<dbReference type="InterPro" id="IPR025239">
    <property type="entry name" value="DUF4187"/>
</dbReference>
<dbReference type="InParanoid" id="A0A6P6Y767"/>
<dbReference type="Pfam" id="PF13821">
    <property type="entry name" value="DUF4187"/>
    <property type="match status" value="1"/>
</dbReference>
<dbReference type="OMA" id="DYMNMVI"/>
<dbReference type="SMART" id="SM01173">
    <property type="entry name" value="DUF4187"/>
    <property type="match status" value="1"/>
</dbReference>
<evidence type="ECO:0000313" key="2">
    <source>
        <dbReference type="RefSeq" id="XP_027201242.1"/>
    </source>
</evidence>
<dbReference type="AlphaFoldDB" id="A0A6P6Y767"/>
<organism evidence="1 2">
    <name type="scientific">Dermatophagoides pteronyssinus</name>
    <name type="common">European house dust mite</name>
    <dbReference type="NCBI Taxonomy" id="6956"/>
    <lineage>
        <taxon>Eukaryota</taxon>
        <taxon>Metazoa</taxon>
        <taxon>Ecdysozoa</taxon>
        <taxon>Arthropoda</taxon>
        <taxon>Chelicerata</taxon>
        <taxon>Arachnida</taxon>
        <taxon>Acari</taxon>
        <taxon>Acariformes</taxon>
        <taxon>Sarcoptiformes</taxon>
        <taxon>Astigmata</taxon>
        <taxon>Psoroptidia</taxon>
        <taxon>Analgoidea</taxon>
        <taxon>Pyroglyphidae</taxon>
        <taxon>Dermatophagoidinae</taxon>
        <taxon>Dermatophagoides</taxon>
    </lineage>
</organism>
<dbReference type="PANTHER" id="PTHR21032:SF0">
    <property type="entry name" value="G PATCH DOMAIN-CONTAINING PROTEIN 11"/>
    <property type="match status" value="1"/>
</dbReference>
<keyword evidence="1" id="KW-1185">Reference proteome</keyword>
<dbReference type="Proteomes" id="UP000515146">
    <property type="component" value="Unplaced"/>
</dbReference>
<dbReference type="FunCoup" id="A0A6P6Y767">
    <property type="interactions" value="237"/>
</dbReference>
<dbReference type="RefSeq" id="XP_027201242.1">
    <property type="nucleotide sequence ID" value="XM_027345441.1"/>
</dbReference>
<proteinExistence type="predicted"/>
<dbReference type="GO" id="GO:0000776">
    <property type="term" value="C:kinetochore"/>
    <property type="evidence" value="ECO:0007669"/>
    <property type="project" value="TreeGrafter"/>
</dbReference>
<evidence type="ECO:0000313" key="1">
    <source>
        <dbReference type="Proteomes" id="UP000515146"/>
    </source>
</evidence>
<dbReference type="KEGG" id="dpte:113795250"/>
<dbReference type="OrthoDB" id="786951at2759"/>
<reference evidence="2" key="1">
    <citation type="submission" date="2025-08" db="UniProtKB">
        <authorList>
            <consortium name="RefSeq"/>
        </authorList>
    </citation>
    <scope>IDENTIFICATION</scope>
    <source>
        <strain evidence="2">Airmid</strain>
    </source>
</reference>